<accession>A0A317E7G9</accession>
<dbReference type="PANTHER" id="PTHR13832">
    <property type="entry name" value="PROTEIN PHOSPHATASE 2C"/>
    <property type="match status" value="1"/>
</dbReference>
<protein>
    <submittedName>
        <fullName evidence="2">Serine/threonine-protein phosphatase</fullName>
    </submittedName>
</protein>
<dbReference type="Gene3D" id="3.60.40.10">
    <property type="entry name" value="PPM-type phosphatase domain"/>
    <property type="match status" value="1"/>
</dbReference>
<dbReference type="PANTHER" id="PTHR13832:SF827">
    <property type="entry name" value="PROTEIN PHOSPHATASE 1L"/>
    <property type="match status" value="1"/>
</dbReference>
<evidence type="ECO:0000259" key="1">
    <source>
        <dbReference type="PROSITE" id="PS51746"/>
    </source>
</evidence>
<dbReference type="CDD" id="cd00143">
    <property type="entry name" value="PP2Cc"/>
    <property type="match status" value="1"/>
</dbReference>
<dbReference type="GO" id="GO:0004722">
    <property type="term" value="F:protein serine/threonine phosphatase activity"/>
    <property type="evidence" value="ECO:0007669"/>
    <property type="project" value="InterPro"/>
</dbReference>
<dbReference type="EMBL" id="QGLF01000002">
    <property type="protein sequence ID" value="PWR22452.1"/>
    <property type="molecule type" value="Genomic_DNA"/>
</dbReference>
<dbReference type="SUPFAM" id="SSF81606">
    <property type="entry name" value="PP2C-like"/>
    <property type="match status" value="1"/>
</dbReference>
<dbReference type="SMART" id="SM00331">
    <property type="entry name" value="PP2C_SIG"/>
    <property type="match status" value="1"/>
</dbReference>
<dbReference type="InterPro" id="IPR015655">
    <property type="entry name" value="PP2C"/>
</dbReference>
<evidence type="ECO:0000313" key="2">
    <source>
        <dbReference type="EMBL" id="PWR22452.1"/>
    </source>
</evidence>
<name>A0A317E7G9_9PROT</name>
<dbReference type="AlphaFoldDB" id="A0A317E7G9"/>
<sequence>MGATHAGKKRSLNEDALLVRPEAGIWAVCDGVGGHDAGEVASQAIVDALAAIEPRENAGTLLAEVRAAIARVNMDLRTQAGQGRTIASTTTVLLAFGEHFACLWAGDSRCYRKRDGVVSQISRDHSLVQDMLEKGMIRPEEAENHPRGNVVTRAVGADEQLQLDKVNDRIRADDMFLLCSDGLSKVVPLSEISYILNSYAIDVAVDRLIAAALAAGAPDNVTVVLVAFRDADTLDG</sequence>
<comment type="caution">
    <text evidence="2">The sequence shown here is derived from an EMBL/GenBank/DDBJ whole genome shotgun (WGS) entry which is preliminary data.</text>
</comment>
<dbReference type="InterPro" id="IPR001932">
    <property type="entry name" value="PPM-type_phosphatase-like_dom"/>
</dbReference>
<dbReference type="InterPro" id="IPR036457">
    <property type="entry name" value="PPM-type-like_dom_sf"/>
</dbReference>
<dbReference type="Pfam" id="PF13672">
    <property type="entry name" value="PP2C_2"/>
    <property type="match status" value="1"/>
</dbReference>
<keyword evidence="3" id="KW-1185">Reference proteome</keyword>
<evidence type="ECO:0000313" key="3">
    <source>
        <dbReference type="Proteomes" id="UP000246077"/>
    </source>
</evidence>
<proteinExistence type="predicted"/>
<organism evidence="2 3">
    <name type="scientific">Zavarzinia compransoris</name>
    <dbReference type="NCBI Taxonomy" id="1264899"/>
    <lineage>
        <taxon>Bacteria</taxon>
        <taxon>Pseudomonadati</taxon>
        <taxon>Pseudomonadota</taxon>
        <taxon>Alphaproteobacteria</taxon>
        <taxon>Rhodospirillales</taxon>
        <taxon>Zavarziniaceae</taxon>
        <taxon>Zavarzinia</taxon>
    </lineage>
</organism>
<gene>
    <name evidence="2" type="ORF">DKG75_10355</name>
</gene>
<reference evidence="3" key="1">
    <citation type="submission" date="2018-05" db="EMBL/GenBank/DDBJ databases">
        <title>Zavarzinia sp. HR-AS.</title>
        <authorList>
            <person name="Lee Y."/>
            <person name="Jeon C.O."/>
        </authorList>
    </citation>
    <scope>NUCLEOTIDE SEQUENCE [LARGE SCALE GENOMIC DNA]</scope>
    <source>
        <strain evidence="3">DSM 1231</strain>
    </source>
</reference>
<dbReference type="Proteomes" id="UP000246077">
    <property type="component" value="Unassembled WGS sequence"/>
</dbReference>
<dbReference type="PROSITE" id="PS51746">
    <property type="entry name" value="PPM_2"/>
    <property type="match status" value="1"/>
</dbReference>
<dbReference type="SMART" id="SM00332">
    <property type="entry name" value="PP2Cc"/>
    <property type="match status" value="1"/>
</dbReference>
<dbReference type="OrthoDB" id="9801841at2"/>
<feature type="domain" description="PPM-type phosphatase" evidence="1">
    <location>
        <begin position="1"/>
        <end position="228"/>
    </location>
</feature>